<organism evidence="6 7">
    <name type="scientific">Malus domestica</name>
    <name type="common">Apple</name>
    <name type="synonym">Pyrus malus</name>
    <dbReference type="NCBI Taxonomy" id="3750"/>
    <lineage>
        <taxon>Eukaryota</taxon>
        <taxon>Viridiplantae</taxon>
        <taxon>Streptophyta</taxon>
        <taxon>Embryophyta</taxon>
        <taxon>Tracheophyta</taxon>
        <taxon>Spermatophyta</taxon>
        <taxon>Magnoliopsida</taxon>
        <taxon>eudicotyledons</taxon>
        <taxon>Gunneridae</taxon>
        <taxon>Pentapetalae</taxon>
        <taxon>rosids</taxon>
        <taxon>fabids</taxon>
        <taxon>Rosales</taxon>
        <taxon>Rosaceae</taxon>
        <taxon>Amygdaloideae</taxon>
        <taxon>Maleae</taxon>
        <taxon>Malus</taxon>
    </lineage>
</organism>
<dbReference type="EMBL" id="RDQH01000341">
    <property type="protein sequence ID" value="RXH73850.1"/>
    <property type="molecule type" value="Genomic_DNA"/>
</dbReference>
<dbReference type="PANTHER" id="PTHR44267:SF1">
    <property type="entry name" value="WD REPEAT-CONTAINING PROTEIN 43"/>
    <property type="match status" value="1"/>
</dbReference>
<name>A0A498HSY2_MALDO</name>
<reference evidence="6 7" key="1">
    <citation type="submission" date="2018-10" db="EMBL/GenBank/DDBJ databases">
        <title>A high-quality apple genome assembly.</title>
        <authorList>
            <person name="Hu J."/>
        </authorList>
    </citation>
    <scope>NUCLEOTIDE SEQUENCE [LARGE SCALE GENOMIC DNA]</scope>
    <source>
        <strain evidence="7">cv. HFTH1</strain>
        <tissue evidence="6">Young leaf</tissue>
    </source>
</reference>
<dbReference type="GO" id="GO:0005730">
    <property type="term" value="C:nucleolus"/>
    <property type="evidence" value="ECO:0007669"/>
    <property type="project" value="TreeGrafter"/>
</dbReference>
<protein>
    <recommendedName>
        <fullName evidence="5">Small-subunit processome Utp12 domain-containing protein</fullName>
    </recommendedName>
</protein>
<dbReference type="PANTHER" id="PTHR44267">
    <property type="entry name" value="WD REPEAT-CONTAINING PROTEIN 43"/>
    <property type="match status" value="1"/>
</dbReference>
<dbReference type="Proteomes" id="UP000290289">
    <property type="component" value="Chromosome 15"/>
</dbReference>
<dbReference type="Pfam" id="PF04003">
    <property type="entry name" value="Utp12"/>
    <property type="match status" value="1"/>
</dbReference>
<proteinExistence type="inferred from homology"/>
<evidence type="ECO:0000256" key="2">
    <source>
        <dbReference type="ARBA" id="ARBA00023242"/>
    </source>
</evidence>
<feature type="region of interest" description="Disordered" evidence="4">
    <location>
        <begin position="150"/>
        <end position="194"/>
    </location>
</feature>
<sequence length="194" mass="21483">MNQPWETMGEKLGSLNLLDNDRPESHDKEESSLDPKPPSADSVHILLKQALHADDRAFLLDCLYTQDEKVIAKFISQLNPSGLLKLLQSLISIIQSRGAILACALPWLRSLLLQHASGIISQESSLSALNSLYQVIDDVDENETITPFIYESDTSDDEGSEEGMETDQENEEEEETNGALDGVSDFEGIEDMSE</sequence>
<gene>
    <name evidence="6" type="ORF">DVH24_016672</name>
</gene>
<evidence type="ECO:0000256" key="1">
    <source>
        <dbReference type="ARBA" id="ARBA00004123"/>
    </source>
</evidence>
<evidence type="ECO:0000313" key="6">
    <source>
        <dbReference type="EMBL" id="RXH73850.1"/>
    </source>
</evidence>
<feature type="domain" description="Small-subunit processome Utp12" evidence="5">
    <location>
        <begin position="58"/>
        <end position="138"/>
    </location>
</feature>
<comment type="similarity">
    <text evidence="3">Belongs to the UTP5 family.</text>
</comment>
<comment type="subcellular location">
    <subcellularLocation>
        <location evidence="1">Nucleus</location>
    </subcellularLocation>
</comment>
<dbReference type="InterPro" id="IPR052414">
    <property type="entry name" value="U3_snoRNA-assoc_WDR"/>
</dbReference>
<dbReference type="InterPro" id="IPR007148">
    <property type="entry name" value="SSU_processome_Utp12"/>
</dbReference>
<feature type="compositionally biased region" description="Acidic residues" evidence="4">
    <location>
        <begin position="153"/>
        <end position="176"/>
    </location>
</feature>
<evidence type="ECO:0000256" key="4">
    <source>
        <dbReference type="SAM" id="MobiDB-lite"/>
    </source>
</evidence>
<dbReference type="GO" id="GO:0000462">
    <property type="term" value="P:maturation of SSU-rRNA from tricistronic rRNA transcript (SSU-rRNA, 5.8S rRNA, LSU-rRNA)"/>
    <property type="evidence" value="ECO:0007669"/>
    <property type="project" value="TreeGrafter"/>
</dbReference>
<evidence type="ECO:0000256" key="3">
    <source>
        <dbReference type="ARBA" id="ARBA00038335"/>
    </source>
</evidence>
<keyword evidence="2" id="KW-0539">Nucleus</keyword>
<dbReference type="STRING" id="3750.A0A498HSY2"/>
<feature type="region of interest" description="Disordered" evidence="4">
    <location>
        <begin position="1"/>
        <end position="40"/>
    </location>
</feature>
<feature type="compositionally biased region" description="Basic and acidic residues" evidence="4">
    <location>
        <begin position="19"/>
        <end position="33"/>
    </location>
</feature>
<accession>A0A498HSY2</accession>
<evidence type="ECO:0000259" key="5">
    <source>
        <dbReference type="Pfam" id="PF04003"/>
    </source>
</evidence>
<comment type="caution">
    <text evidence="6">The sequence shown here is derived from an EMBL/GenBank/DDBJ whole genome shotgun (WGS) entry which is preliminary data.</text>
</comment>
<dbReference type="AlphaFoldDB" id="A0A498HSY2"/>
<keyword evidence="7" id="KW-1185">Reference proteome</keyword>
<evidence type="ECO:0000313" key="7">
    <source>
        <dbReference type="Proteomes" id="UP000290289"/>
    </source>
</evidence>